<dbReference type="AlphaFoldDB" id="A0A6B9XVT4"/>
<dbReference type="Gene3D" id="3.90.550.10">
    <property type="entry name" value="Spore Coat Polysaccharide Biosynthesis Protein SpsA, Chain A"/>
    <property type="match status" value="1"/>
</dbReference>
<protein>
    <submittedName>
        <fullName evidence="2">N-acylneuraminate cytidylyltransferase</fullName>
    </submittedName>
</protein>
<evidence type="ECO:0000313" key="2">
    <source>
        <dbReference type="EMBL" id="QHR93115.1"/>
    </source>
</evidence>
<dbReference type="InterPro" id="IPR036514">
    <property type="entry name" value="SGNH_hydro_sf"/>
</dbReference>
<organism evidence="2">
    <name type="scientific">Enterobacter cloacae</name>
    <dbReference type="NCBI Taxonomy" id="550"/>
    <lineage>
        <taxon>Bacteria</taxon>
        <taxon>Pseudomonadati</taxon>
        <taxon>Pseudomonadota</taxon>
        <taxon>Gammaproteobacteria</taxon>
        <taxon>Enterobacterales</taxon>
        <taxon>Enterobacteriaceae</taxon>
        <taxon>Enterobacter</taxon>
        <taxon>Enterobacter cloacae complex</taxon>
    </lineage>
</organism>
<dbReference type="EMBL" id="MK595717">
    <property type="protein sequence ID" value="QHR93115.1"/>
    <property type="molecule type" value="Genomic_DNA"/>
</dbReference>
<dbReference type="CDD" id="cd02513">
    <property type="entry name" value="CMP-NeuAc_Synthase"/>
    <property type="match status" value="1"/>
</dbReference>
<dbReference type="Pfam" id="PF02348">
    <property type="entry name" value="CTP_transf_3"/>
    <property type="match status" value="1"/>
</dbReference>
<dbReference type="GO" id="GO:0008781">
    <property type="term" value="F:N-acylneuraminate cytidylyltransferase activity"/>
    <property type="evidence" value="ECO:0007669"/>
    <property type="project" value="TreeGrafter"/>
</dbReference>
<dbReference type="SUPFAM" id="SSF52266">
    <property type="entry name" value="SGNH hydrolase"/>
    <property type="match status" value="1"/>
</dbReference>
<dbReference type="InterPro" id="IPR029044">
    <property type="entry name" value="Nucleotide-diphossugar_trans"/>
</dbReference>
<dbReference type="PANTHER" id="PTHR21485">
    <property type="entry name" value="HAD SUPERFAMILY MEMBERS CMAS AND KDSC"/>
    <property type="match status" value="1"/>
</dbReference>
<dbReference type="SUPFAM" id="SSF53448">
    <property type="entry name" value="Nucleotide-diphospho-sugar transferases"/>
    <property type="match status" value="1"/>
</dbReference>
<proteinExistence type="predicted"/>
<dbReference type="Gene3D" id="3.40.50.1110">
    <property type="entry name" value="SGNH hydrolase"/>
    <property type="match status" value="1"/>
</dbReference>
<evidence type="ECO:0000259" key="1">
    <source>
        <dbReference type="Pfam" id="PF13472"/>
    </source>
</evidence>
<dbReference type="InterPro" id="IPR013830">
    <property type="entry name" value="SGNH_hydro"/>
</dbReference>
<dbReference type="InterPro" id="IPR003329">
    <property type="entry name" value="Cytidylyl_trans"/>
</dbReference>
<feature type="domain" description="SGNH hydrolase-type esterase" evidence="1">
    <location>
        <begin position="268"/>
        <end position="409"/>
    </location>
</feature>
<name>A0A6B9XVT4_ENTCL</name>
<keyword evidence="2" id="KW-0808">Transferase</keyword>
<dbReference type="Pfam" id="PF13472">
    <property type="entry name" value="Lipase_GDSL_2"/>
    <property type="match status" value="1"/>
</dbReference>
<accession>A0A6B9XVT4</accession>
<keyword evidence="2" id="KW-0548">Nucleotidyltransferase</keyword>
<dbReference type="PANTHER" id="PTHR21485:SF6">
    <property type="entry name" value="N-ACYLNEURAMINATE CYTIDYLYLTRANSFERASE-RELATED"/>
    <property type="match status" value="1"/>
</dbReference>
<gene>
    <name evidence="2" type="primary">nnaC</name>
</gene>
<dbReference type="InterPro" id="IPR050793">
    <property type="entry name" value="CMP-NeuNAc_synthase"/>
</dbReference>
<dbReference type="GO" id="GO:0016788">
    <property type="term" value="F:hydrolase activity, acting on ester bonds"/>
    <property type="evidence" value="ECO:0007669"/>
    <property type="project" value="UniProtKB-ARBA"/>
</dbReference>
<sequence length="420" mass="47985">MLKKIAIIPARSGSKGLVNKNILMLIDRPLIAYTIEAAKKSELFEHIIVSTDSYEYKAIAEYYGAEVVMRGEELSSDAATSFMVVEDVLQKYKGFDYFVLLQPTSPFRTAEHISEAVNLFEKATHAKFLSSVVESSKSIDLIKPISESLSMANFDLDFSNYRRQNYKQYTPNGAIFIGYNDDYLRQKHFFGADSIAYIMSKEDSVDIDDRLDFDVAIMLMNKRVKDKLLLNSVNRRIHEKKDAFKHCKPVTLIGHSIFDFWDIDLLANKKVSNFGIAGITSEQYYNLVLKNGLIDTVGNVAFIMAGTNDIVIDGWSPYDTVHWVNETIHYLLNLNPNVQIYVLSVPPVIGRIERNNNIIKNLNQVLKTGIESKHNIKWLQLSQEFYDAYGNLNIEFTNDGLHFSNKAYECLEKLILSYLE</sequence>
<reference evidence="2" key="1">
    <citation type="submission" date="2019-03" db="EMBL/GenBank/DDBJ databases">
        <title>Genetic characterization of the O-antigen and development of a molecular serotyping scheme for Enterobacter cloacae.</title>
        <authorList>
            <person name="Li Y."/>
            <person name="Huang J."/>
            <person name="Wang X."/>
            <person name="Xu C."/>
            <person name="Han T."/>
            <person name="Guo X."/>
        </authorList>
    </citation>
    <scope>NUCLEOTIDE SEQUENCE</scope>
    <source>
        <strain evidence="2">NCTC 11574</strain>
    </source>
</reference>